<dbReference type="HOGENOM" id="CLU_2148293_0_0_1"/>
<evidence type="ECO:0000313" key="1">
    <source>
        <dbReference type="EMBL" id="EDS45585.1"/>
    </source>
</evidence>
<dbReference type="Proteomes" id="UP000002320">
    <property type="component" value="Unassembled WGS sequence"/>
</dbReference>
<dbReference type="STRING" id="7176.B0XDQ8"/>
<dbReference type="InParanoid" id="B0XDQ8"/>
<dbReference type="AlphaFoldDB" id="B0XDQ8"/>
<organism>
    <name type="scientific">Culex quinquefasciatus</name>
    <name type="common">Southern house mosquito</name>
    <name type="synonym">Culex pungens</name>
    <dbReference type="NCBI Taxonomy" id="7176"/>
    <lineage>
        <taxon>Eukaryota</taxon>
        <taxon>Metazoa</taxon>
        <taxon>Ecdysozoa</taxon>
        <taxon>Arthropoda</taxon>
        <taxon>Hexapoda</taxon>
        <taxon>Insecta</taxon>
        <taxon>Pterygota</taxon>
        <taxon>Neoptera</taxon>
        <taxon>Endopterygota</taxon>
        <taxon>Diptera</taxon>
        <taxon>Nematocera</taxon>
        <taxon>Culicoidea</taxon>
        <taxon>Culicidae</taxon>
        <taxon>Culicinae</taxon>
        <taxon>Culicini</taxon>
        <taxon>Culex</taxon>
        <taxon>Culex</taxon>
    </lineage>
</organism>
<reference evidence="1" key="1">
    <citation type="submission" date="2007-03" db="EMBL/GenBank/DDBJ databases">
        <title>Annotation of Culex pipiens quinquefasciatus.</title>
        <authorList>
            <consortium name="The Broad Institute Genome Sequencing Platform"/>
            <person name="Atkinson P.W."/>
            <person name="Hemingway J."/>
            <person name="Christensen B.M."/>
            <person name="Higgs S."/>
            <person name="Kodira C."/>
            <person name="Hannick L."/>
            <person name="Megy K."/>
            <person name="O'Leary S."/>
            <person name="Pearson M."/>
            <person name="Haas B.J."/>
            <person name="Mauceli E."/>
            <person name="Wortman J.R."/>
            <person name="Lee N.H."/>
            <person name="Guigo R."/>
            <person name="Stanke M."/>
            <person name="Alvarado L."/>
            <person name="Amedeo P."/>
            <person name="Antoine C.H."/>
            <person name="Arensburger P."/>
            <person name="Bidwell S.L."/>
            <person name="Crawford M."/>
            <person name="Camaro F."/>
            <person name="Devon K."/>
            <person name="Engels R."/>
            <person name="Hammond M."/>
            <person name="Howarth C."/>
            <person name="Koehrsen M."/>
            <person name="Lawson D."/>
            <person name="Montgomery P."/>
            <person name="Nene V."/>
            <person name="Nusbaum C."/>
            <person name="Puiu D."/>
            <person name="Romero-Severson J."/>
            <person name="Severson D.W."/>
            <person name="Shumway M."/>
            <person name="Sisk P."/>
            <person name="Stolte C."/>
            <person name="Zeng Q."/>
            <person name="Eisenstadt E."/>
            <person name="Fraser-Liggett C."/>
            <person name="Strausberg R."/>
            <person name="Galagan J."/>
            <person name="Birren B."/>
            <person name="Collins F.H."/>
        </authorList>
    </citation>
    <scope>NUCLEOTIDE SEQUENCE [LARGE SCALE GENOMIC DNA]</scope>
    <source>
        <strain evidence="1">JHB</strain>
    </source>
</reference>
<name>B0XDQ8_CULQU</name>
<evidence type="ECO:0000313" key="2">
    <source>
        <dbReference type="EnsemblMetazoa" id="CPIJ017550-PA"/>
    </source>
</evidence>
<dbReference type="EnsemblMetazoa" id="CPIJ017550-RA">
    <property type="protein sequence ID" value="CPIJ017550-PA"/>
    <property type="gene ID" value="CPIJ017550"/>
</dbReference>
<proteinExistence type="predicted"/>
<sequence length="112" mass="13169">MHDFFRCHTCNTTDRNAIFASCTRTCQAGKHQRKRRRLWQVEATPNCFQTRTRNPEADLTEFASRTEASNKPTQFFAATDTTTKQRLAWTRLDFWCLKTIRGKRDLVQLNPV</sequence>
<reference evidence="2" key="2">
    <citation type="submission" date="2021-02" db="UniProtKB">
        <authorList>
            <consortium name="EnsemblMetazoa"/>
        </authorList>
    </citation>
    <scope>IDENTIFICATION</scope>
    <source>
        <strain evidence="2">JHB</strain>
    </source>
</reference>
<dbReference type="VEuPathDB" id="VectorBase:CPIJ017550"/>
<dbReference type="KEGG" id="cqu:CpipJ_CPIJ017550"/>
<accession>B0XDQ8</accession>
<dbReference type="EMBL" id="DS232773">
    <property type="protein sequence ID" value="EDS45585.1"/>
    <property type="molecule type" value="Genomic_DNA"/>
</dbReference>
<keyword evidence="3" id="KW-1185">Reference proteome</keyword>
<gene>
    <name evidence="2" type="primary">6051321</name>
    <name evidence="1" type="ORF">CpipJ_CPIJ017550</name>
</gene>
<protein>
    <submittedName>
        <fullName evidence="1 2">F-box only protein</fullName>
    </submittedName>
</protein>
<evidence type="ECO:0000313" key="3">
    <source>
        <dbReference type="Proteomes" id="UP000002320"/>
    </source>
</evidence>